<reference evidence="2" key="1">
    <citation type="submission" date="2017-03" db="EMBL/GenBank/DDBJ databases">
        <title>The mitochondrial genome of the carnivorous plant Utricularia reniformis (Lentibulariaceae): structure, comparative analysis and evolutionary landmarks.</title>
        <authorList>
            <person name="Silva S.R."/>
            <person name="Alvarenga D.O."/>
            <person name="Michael T.P."/>
            <person name="Miranda V.F.O."/>
            <person name="Varani A.M."/>
        </authorList>
    </citation>
    <scope>NUCLEOTIDE SEQUENCE</scope>
</reference>
<dbReference type="AlphaFoldDB" id="A0A1Y0B2T1"/>
<name>A0A1Y0B2T1_9LAMI</name>
<organism evidence="2">
    <name type="scientific">Utricularia reniformis</name>
    <dbReference type="NCBI Taxonomy" id="192314"/>
    <lineage>
        <taxon>Eukaryota</taxon>
        <taxon>Viridiplantae</taxon>
        <taxon>Streptophyta</taxon>
        <taxon>Embryophyta</taxon>
        <taxon>Tracheophyta</taxon>
        <taxon>Spermatophyta</taxon>
        <taxon>Magnoliopsida</taxon>
        <taxon>eudicotyledons</taxon>
        <taxon>Gunneridae</taxon>
        <taxon>Pentapetalae</taxon>
        <taxon>asterids</taxon>
        <taxon>lamiids</taxon>
        <taxon>Lamiales</taxon>
        <taxon>Lentibulariaceae</taxon>
        <taxon>Utricularia</taxon>
    </lineage>
</organism>
<dbReference type="EMBL" id="KY774314">
    <property type="protein sequence ID" value="ART31755.1"/>
    <property type="molecule type" value="Genomic_DNA"/>
</dbReference>
<feature type="region of interest" description="Disordered" evidence="1">
    <location>
        <begin position="16"/>
        <end position="57"/>
    </location>
</feature>
<keyword evidence="2" id="KW-0496">Mitochondrion</keyword>
<protein>
    <submittedName>
        <fullName evidence="2">Uncharacterized protein</fullName>
    </submittedName>
</protein>
<evidence type="ECO:0000256" key="1">
    <source>
        <dbReference type="SAM" id="MobiDB-lite"/>
    </source>
</evidence>
<geneLocation type="mitochondrion" evidence="2"/>
<evidence type="ECO:0000313" key="2">
    <source>
        <dbReference type="EMBL" id="ART31755.1"/>
    </source>
</evidence>
<proteinExistence type="predicted"/>
<sequence>MGGCLHLPLVLSKRHSLPCTRSPADPKRKTGDSSIPTRAVEAPLQAQEKNKRRYVIA</sequence>
<accession>A0A1Y0B2T1</accession>
<gene>
    <name evidence="2" type="ORF">AEK19_MT1569</name>
</gene>